<evidence type="ECO:0000256" key="2">
    <source>
        <dbReference type="ARBA" id="ARBA00023239"/>
    </source>
</evidence>
<dbReference type="Gene3D" id="1.50.10.130">
    <property type="entry name" value="Terpene synthase, N-terminal domain"/>
    <property type="match status" value="1"/>
</dbReference>
<keyword evidence="1" id="KW-0460">Magnesium</keyword>
<keyword evidence="5" id="KW-1185">Reference proteome</keyword>
<dbReference type="InterPro" id="IPR008930">
    <property type="entry name" value="Terpenoid_cyclase/PrenylTrfase"/>
</dbReference>
<dbReference type="GO" id="GO:0016114">
    <property type="term" value="P:terpenoid biosynthetic process"/>
    <property type="evidence" value="ECO:0007669"/>
    <property type="project" value="InterPro"/>
</dbReference>
<evidence type="ECO:0000313" key="4">
    <source>
        <dbReference type="EMBL" id="KAJ3689778.1"/>
    </source>
</evidence>
<dbReference type="FunFam" id="1.50.10.130:FF:000001">
    <property type="entry name" value="Isoprene synthase, chloroplastic"/>
    <property type="match status" value="1"/>
</dbReference>
<dbReference type="PANTHER" id="PTHR31225">
    <property type="entry name" value="OS04G0344100 PROTEIN-RELATED"/>
    <property type="match status" value="1"/>
</dbReference>
<dbReference type="InterPro" id="IPR001906">
    <property type="entry name" value="Terpene_synth_N"/>
</dbReference>
<dbReference type="InterPro" id="IPR008949">
    <property type="entry name" value="Isoprenoid_synthase_dom_sf"/>
</dbReference>
<sequence>MEQRIKELKEEVNKLFKTTKNIAELMKFVDTIQRLGIGYHFDNEIDDALSHLHDIKLDNEDLQHVALRFRLLRQHGFNVSSDLFSKFKDSRGNFDENLSKDARGLLSLYNAGYLAFPGETILDEAISFASDHLKSNFNGLDAPLRRQVLRALKTPLHRMVPRIEAMFYIDEYMEEKTRNDALLKLAKMDYNLVQRIHLEELKVLSL</sequence>
<dbReference type="SUPFAM" id="SSF48576">
    <property type="entry name" value="Terpenoid synthases"/>
    <property type="match status" value="1"/>
</dbReference>
<dbReference type="EMBL" id="JAMRDG010000002">
    <property type="protein sequence ID" value="KAJ3689778.1"/>
    <property type="molecule type" value="Genomic_DNA"/>
</dbReference>
<dbReference type="GO" id="GO:0010333">
    <property type="term" value="F:terpene synthase activity"/>
    <property type="evidence" value="ECO:0007669"/>
    <property type="project" value="InterPro"/>
</dbReference>
<proteinExistence type="predicted"/>
<keyword evidence="2" id="KW-0456">Lyase</keyword>
<comment type="caution">
    <text evidence="4">The sequence shown here is derived from an EMBL/GenBank/DDBJ whole genome shotgun (WGS) entry which is preliminary data.</text>
</comment>
<gene>
    <name evidence="4" type="ORF">LUZ61_018942</name>
</gene>
<dbReference type="Proteomes" id="UP001210211">
    <property type="component" value="Unassembled WGS sequence"/>
</dbReference>
<organism evidence="4 5">
    <name type="scientific">Rhynchospora tenuis</name>
    <dbReference type="NCBI Taxonomy" id="198213"/>
    <lineage>
        <taxon>Eukaryota</taxon>
        <taxon>Viridiplantae</taxon>
        <taxon>Streptophyta</taxon>
        <taxon>Embryophyta</taxon>
        <taxon>Tracheophyta</taxon>
        <taxon>Spermatophyta</taxon>
        <taxon>Magnoliopsida</taxon>
        <taxon>Liliopsida</taxon>
        <taxon>Poales</taxon>
        <taxon>Cyperaceae</taxon>
        <taxon>Cyperoideae</taxon>
        <taxon>Rhynchosporeae</taxon>
        <taxon>Rhynchospora</taxon>
    </lineage>
</organism>
<protein>
    <recommendedName>
        <fullName evidence="3">Terpene synthase N-terminal domain-containing protein</fullName>
    </recommendedName>
</protein>
<evidence type="ECO:0000313" key="5">
    <source>
        <dbReference type="Proteomes" id="UP001210211"/>
    </source>
</evidence>
<name>A0AAD6EME1_9POAL</name>
<evidence type="ECO:0000256" key="1">
    <source>
        <dbReference type="ARBA" id="ARBA00022842"/>
    </source>
</evidence>
<evidence type="ECO:0000259" key="3">
    <source>
        <dbReference type="Pfam" id="PF01397"/>
    </source>
</evidence>
<accession>A0AAD6EME1</accession>
<dbReference type="SUPFAM" id="SSF48239">
    <property type="entry name" value="Terpenoid cyclases/Protein prenyltransferases"/>
    <property type="match status" value="1"/>
</dbReference>
<dbReference type="PANTHER" id="PTHR31225:SF93">
    <property type="entry name" value="ALPHA-HUMULENE_(-)-(E)-BETA-CARYOPHYLLENE SYNTHASE"/>
    <property type="match status" value="1"/>
</dbReference>
<dbReference type="InterPro" id="IPR036965">
    <property type="entry name" value="Terpene_synth_N_sf"/>
</dbReference>
<dbReference type="AlphaFoldDB" id="A0AAD6EME1"/>
<dbReference type="InterPro" id="IPR050148">
    <property type="entry name" value="Terpene_synthase-like"/>
</dbReference>
<reference evidence="4 5" key="1">
    <citation type="journal article" date="2022" name="Cell">
        <title>Repeat-based holocentromeres influence genome architecture and karyotype evolution.</title>
        <authorList>
            <person name="Hofstatter P.G."/>
            <person name="Thangavel G."/>
            <person name="Lux T."/>
            <person name="Neumann P."/>
            <person name="Vondrak T."/>
            <person name="Novak P."/>
            <person name="Zhang M."/>
            <person name="Costa L."/>
            <person name="Castellani M."/>
            <person name="Scott A."/>
            <person name="Toegelov H."/>
            <person name="Fuchs J."/>
            <person name="Mata-Sucre Y."/>
            <person name="Dias Y."/>
            <person name="Vanzela A.L.L."/>
            <person name="Huettel B."/>
            <person name="Almeida C.C.S."/>
            <person name="Simkova H."/>
            <person name="Souza G."/>
            <person name="Pedrosa-Harand A."/>
            <person name="Macas J."/>
            <person name="Mayer K.F.X."/>
            <person name="Houben A."/>
            <person name="Marques A."/>
        </authorList>
    </citation>
    <scope>NUCLEOTIDE SEQUENCE [LARGE SCALE GENOMIC DNA]</scope>
    <source>
        <strain evidence="4">RhyTen1mFocal</strain>
    </source>
</reference>
<dbReference type="Pfam" id="PF01397">
    <property type="entry name" value="Terpene_synth"/>
    <property type="match status" value="1"/>
</dbReference>
<feature type="domain" description="Terpene synthase N-terminal" evidence="3">
    <location>
        <begin position="1"/>
        <end position="152"/>
    </location>
</feature>
<dbReference type="Gene3D" id="1.10.600.10">
    <property type="entry name" value="Farnesyl Diphosphate Synthase"/>
    <property type="match status" value="1"/>
</dbReference>